<organismHost>
    <name type="scientific">Chlorella</name>
    <dbReference type="NCBI Taxonomy" id="3071"/>
</organismHost>
<accession>A7IXS7</accession>
<keyword evidence="1" id="KW-1133">Transmembrane helix</keyword>
<evidence type="ECO:0000313" key="2">
    <source>
        <dbReference type="EMBL" id="ABT15151.1"/>
    </source>
</evidence>
<organism evidence="2 3">
    <name type="scientific">Paramecium bursaria Chlorella virus NY2A</name>
    <name type="common">PBCV-NY2A</name>
    <dbReference type="NCBI Taxonomy" id="46021"/>
    <lineage>
        <taxon>Viruses</taxon>
        <taxon>Varidnaviria</taxon>
        <taxon>Bamfordvirae</taxon>
        <taxon>Nucleocytoviricota</taxon>
        <taxon>Megaviricetes</taxon>
        <taxon>Algavirales</taxon>
        <taxon>Phycodnaviridae</taxon>
        <taxon>Chlorovirus</taxon>
        <taxon>Chlorovirus americanus</taxon>
    </lineage>
</organism>
<protein>
    <submittedName>
        <fullName evidence="2">Uncharacterized protein b752R</fullName>
    </submittedName>
</protein>
<reference evidence="2 3" key="1">
    <citation type="journal article" date="2007" name="Virology">
        <title>Sequence and annotation of the 369-kb NY-2A and the 345-kb AR158 viruses that infect Chlorella NC64A.</title>
        <authorList>
            <person name="Fitzgerald L.A."/>
            <person name="Graves M.V."/>
            <person name="Li X."/>
            <person name="Feldblyum T."/>
            <person name="Nierman W.C."/>
            <person name="Van Etten J.L."/>
        </authorList>
    </citation>
    <scope>NUCLEOTIDE SEQUENCE [LARGE SCALE GENOMIC DNA]</scope>
    <source>
        <strain evidence="2 3">NY-2A</strain>
    </source>
</reference>
<evidence type="ECO:0000313" key="3">
    <source>
        <dbReference type="Proteomes" id="UP000202419"/>
    </source>
</evidence>
<gene>
    <name evidence="2" type="primary">b752R</name>
    <name evidence="2" type="ORF">NY2A_b752R</name>
</gene>
<keyword evidence="1" id="KW-0812">Transmembrane</keyword>
<feature type="transmembrane region" description="Helical" evidence="1">
    <location>
        <begin position="6"/>
        <end position="33"/>
    </location>
</feature>
<dbReference type="EMBL" id="DQ491002">
    <property type="protein sequence ID" value="ABT15151.1"/>
    <property type="molecule type" value="Genomic_DNA"/>
</dbReference>
<feature type="transmembrane region" description="Helical" evidence="1">
    <location>
        <begin position="120"/>
        <end position="136"/>
    </location>
</feature>
<keyword evidence="1" id="KW-0472">Membrane</keyword>
<proteinExistence type="predicted"/>
<keyword evidence="3" id="KW-1185">Reference proteome</keyword>
<name>A7IXS7_PBCVN</name>
<dbReference type="RefSeq" id="YP_001497948.1">
    <property type="nucleotide sequence ID" value="NC_009898.1"/>
</dbReference>
<evidence type="ECO:0000256" key="1">
    <source>
        <dbReference type="SAM" id="Phobius"/>
    </source>
</evidence>
<dbReference type="GeneID" id="5659275"/>
<sequence>MDASLGAFVFTTALSFLIVSTAFFVRVSIFIFVEDFVCCMTARSFFNTGSSFGLSRMALTSFGTTADCIGCTANTFTCFREDLPIPVVSENISLISVQFMYTTALIPASAHKASITRPKMYLFFIIILKYFNRIVFSNRLVV</sequence>
<dbReference type="Proteomes" id="UP000202419">
    <property type="component" value="Segment"/>
</dbReference>
<dbReference type="KEGG" id="vg:5659275"/>